<reference evidence="9" key="1">
    <citation type="submission" date="2022-08" db="EMBL/GenBank/DDBJ databases">
        <authorList>
            <person name="Gutierrez-Valencia J."/>
        </authorList>
    </citation>
    <scope>NUCLEOTIDE SEQUENCE</scope>
</reference>
<evidence type="ECO:0000256" key="4">
    <source>
        <dbReference type="ARBA" id="ARBA00022970"/>
    </source>
</evidence>
<keyword evidence="4" id="KW-0029">Amino-acid transport</keyword>
<dbReference type="Pfam" id="PF01490">
    <property type="entry name" value="Aa_trans"/>
    <property type="match status" value="1"/>
</dbReference>
<sequence>MVGAGVLSLSCGMFHIRWEPGIVVLVRSWVITLYTLWHMVKMQEMILRKRIDRCLELGQQAPGENLGLYIVVPQQPICEVGVDKMYKVKSDKSLQKIYNLACENCKNIKLTYQIAISLEDSLLLQRHTLRTKIRGRTRSRIGCRSPVQGMPSGGVLPSTMWLLTKLHVYQPQKHSLTILNNVRGILGPGRMCLLLGLPGSGKSNLLKALAGKLDKNLKVNGIVTYNGENLDSFCVQRTSAYISQTDTHIAELAVRETLDIAARWQGTNKDVAGYLKDMMRQEKERNILPNPDWCIHEGIIRSRWKAQCFSRLYPESPRNRCMRGHESW</sequence>
<evidence type="ECO:0000313" key="9">
    <source>
        <dbReference type="EMBL" id="CAI0388427.1"/>
    </source>
</evidence>
<evidence type="ECO:0000256" key="1">
    <source>
        <dbReference type="ARBA" id="ARBA00004370"/>
    </source>
</evidence>
<dbReference type="AlphaFoldDB" id="A0AAV0HT46"/>
<evidence type="ECO:0000256" key="5">
    <source>
        <dbReference type="ARBA" id="ARBA00022989"/>
    </source>
</evidence>
<dbReference type="GO" id="GO:0006865">
    <property type="term" value="P:amino acid transport"/>
    <property type="evidence" value="ECO:0007669"/>
    <property type="project" value="UniProtKB-KW"/>
</dbReference>
<dbReference type="InterPro" id="IPR003439">
    <property type="entry name" value="ABC_transporter-like_ATP-bd"/>
</dbReference>
<dbReference type="EMBL" id="CAMGYJ010000002">
    <property type="protein sequence ID" value="CAI0388427.1"/>
    <property type="molecule type" value="Genomic_DNA"/>
</dbReference>
<comment type="subcellular location">
    <subcellularLocation>
        <location evidence="1">Membrane</location>
    </subcellularLocation>
</comment>
<keyword evidence="6" id="KW-0472">Membrane</keyword>
<dbReference type="Proteomes" id="UP001154282">
    <property type="component" value="Unassembled WGS sequence"/>
</dbReference>
<proteinExistence type="predicted"/>
<feature type="domain" description="ABC transporter" evidence="7">
    <location>
        <begin position="179"/>
        <end position="282"/>
    </location>
</feature>
<accession>A0AAV0HT46</accession>
<dbReference type="InterPro" id="IPR027417">
    <property type="entry name" value="P-loop_NTPase"/>
</dbReference>
<evidence type="ECO:0000256" key="3">
    <source>
        <dbReference type="ARBA" id="ARBA00022692"/>
    </source>
</evidence>
<organism evidence="9 10">
    <name type="scientific">Linum tenue</name>
    <dbReference type="NCBI Taxonomy" id="586396"/>
    <lineage>
        <taxon>Eukaryota</taxon>
        <taxon>Viridiplantae</taxon>
        <taxon>Streptophyta</taxon>
        <taxon>Embryophyta</taxon>
        <taxon>Tracheophyta</taxon>
        <taxon>Spermatophyta</taxon>
        <taxon>Magnoliopsida</taxon>
        <taxon>eudicotyledons</taxon>
        <taxon>Gunneridae</taxon>
        <taxon>Pentapetalae</taxon>
        <taxon>rosids</taxon>
        <taxon>fabids</taxon>
        <taxon>Malpighiales</taxon>
        <taxon>Linaceae</taxon>
        <taxon>Linum</taxon>
    </lineage>
</organism>
<feature type="domain" description="Amino acid transporter transmembrane" evidence="8">
    <location>
        <begin position="1"/>
        <end position="117"/>
    </location>
</feature>
<dbReference type="PANTHER" id="PTHR48040">
    <property type="entry name" value="PLEIOTROPIC DRUG RESISTANCE PROTEIN 1-LIKE ISOFORM X1"/>
    <property type="match status" value="1"/>
</dbReference>
<keyword evidence="10" id="KW-1185">Reference proteome</keyword>
<evidence type="ECO:0008006" key="11">
    <source>
        <dbReference type="Google" id="ProtNLM"/>
    </source>
</evidence>
<dbReference type="GO" id="GO:0005524">
    <property type="term" value="F:ATP binding"/>
    <property type="evidence" value="ECO:0007669"/>
    <property type="project" value="InterPro"/>
</dbReference>
<gene>
    <name evidence="9" type="ORF">LITE_LOCUS5827</name>
</gene>
<evidence type="ECO:0000259" key="8">
    <source>
        <dbReference type="Pfam" id="PF01490"/>
    </source>
</evidence>
<keyword evidence="2" id="KW-0813">Transport</keyword>
<protein>
    <recommendedName>
        <fullName evidence="11">ABC transporter domain-containing protein</fullName>
    </recommendedName>
</protein>
<evidence type="ECO:0000256" key="6">
    <source>
        <dbReference type="ARBA" id="ARBA00023136"/>
    </source>
</evidence>
<evidence type="ECO:0000259" key="7">
    <source>
        <dbReference type="Pfam" id="PF00005"/>
    </source>
</evidence>
<dbReference type="Pfam" id="PF00005">
    <property type="entry name" value="ABC_tran"/>
    <property type="match status" value="1"/>
</dbReference>
<dbReference type="GO" id="GO:0016020">
    <property type="term" value="C:membrane"/>
    <property type="evidence" value="ECO:0007669"/>
    <property type="project" value="UniProtKB-SubCell"/>
</dbReference>
<comment type="caution">
    <text evidence="9">The sequence shown here is derived from an EMBL/GenBank/DDBJ whole genome shotgun (WGS) entry which is preliminary data.</text>
</comment>
<name>A0AAV0HT46_9ROSI</name>
<dbReference type="Gene3D" id="3.40.50.300">
    <property type="entry name" value="P-loop containing nucleotide triphosphate hydrolases"/>
    <property type="match status" value="1"/>
</dbReference>
<dbReference type="SUPFAM" id="SSF52540">
    <property type="entry name" value="P-loop containing nucleoside triphosphate hydrolases"/>
    <property type="match status" value="1"/>
</dbReference>
<dbReference type="PANTHER" id="PTHR48040:SF13">
    <property type="entry name" value="ABC TRANSPORTER G FAMILY MEMBER 31"/>
    <property type="match status" value="1"/>
</dbReference>
<dbReference type="InterPro" id="IPR013057">
    <property type="entry name" value="AA_transpt_TM"/>
</dbReference>
<evidence type="ECO:0000256" key="2">
    <source>
        <dbReference type="ARBA" id="ARBA00022448"/>
    </source>
</evidence>
<evidence type="ECO:0000313" key="10">
    <source>
        <dbReference type="Proteomes" id="UP001154282"/>
    </source>
</evidence>
<keyword evidence="3" id="KW-0812">Transmembrane</keyword>
<dbReference type="GO" id="GO:0016887">
    <property type="term" value="F:ATP hydrolysis activity"/>
    <property type="evidence" value="ECO:0007669"/>
    <property type="project" value="InterPro"/>
</dbReference>
<keyword evidence="5" id="KW-1133">Transmembrane helix</keyword>